<organism evidence="3 4">
    <name type="scientific">Methylobacterium crusticola</name>
    <dbReference type="NCBI Taxonomy" id="1697972"/>
    <lineage>
        <taxon>Bacteria</taxon>
        <taxon>Pseudomonadati</taxon>
        <taxon>Pseudomonadota</taxon>
        <taxon>Alphaproteobacteria</taxon>
        <taxon>Hyphomicrobiales</taxon>
        <taxon>Methylobacteriaceae</taxon>
        <taxon>Methylobacterium</taxon>
    </lineage>
</organism>
<dbReference type="InterPro" id="IPR005064">
    <property type="entry name" value="BUG"/>
</dbReference>
<dbReference type="RefSeq" id="WP_128562543.1">
    <property type="nucleotide sequence ID" value="NZ_BPQH01000006.1"/>
</dbReference>
<dbReference type="InterPro" id="IPR042100">
    <property type="entry name" value="Bug_dom1"/>
</dbReference>
<evidence type="ECO:0000313" key="3">
    <source>
        <dbReference type="EMBL" id="GJD49532.1"/>
    </source>
</evidence>
<dbReference type="PANTHER" id="PTHR42928">
    <property type="entry name" value="TRICARBOXYLATE-BINDING PROTEIN"/>
    <property type="match status" value="1"/>
</dbReference>
<reference evidence="3" key="1">
    <citation type="journal article" date="2021" name="Front. Microbiol.">
        <title>Comprehensive Comparative Genomics and Phenotyping of Methylobacterium Species.</title>
        <authorList>
            <person name="Alessa O."/>
            <person name="Ogura Y."/>
            <person name="Fujitani Y."/>
            <person name="Takami H."/>
            <person name="Hayashi T."/>
            <person name="Sahin N."/>
            <person name="Tani A."/>
        </authorList>
    </citation>
    <scope>NUCLEOTIDE SEQUENCE</scope>
    <source>
        <strain evidence="3">KCTC 52305</strain>
    </source>
</reference>
<dbReference type="Proteomes" id="UP001055167">
    <property type="component" value="Unassembled WGS sequence"/>
</dbReference>
<protein>
    <recommendedName>
        <fullName evidence="5">Tripartite tricarboxylate transporter substrate binding protein</fullName>
    </recommendedName>
</protein>
<keyword evidence="2" id="KW-0732">Signal</keyword>
<evidence type="ECO:0000256" key="2">
    <source>
        <dbReference type="SAM" id="SignalP"/>
    </source>
</evidence>
<keyword evidence="4" id="KW-1185">Reference proteome</keyword>
<gene>
    <name evidence="3" type="ORF">OPKNFCMD_2263</name>
</gene>
<dbReference type="Pfam" id="PF03401">
    <property type="entry name" value="TctC"/>
    <property type="match status" value="1"/>
</dbReference>
<dbReference type="CDD" id="cd13578">
    <property type="entry name" value="PBP2_Bug27"/>
    <property type="match status" value="1"/>
</dbReference>
<comment type="similarity">
    <text evidence="1">Belongs to the UPF0065 (bug) family.</text>
</comment>
<dbReference type="Gene3D" id="3.40.190.10">
    <property type="entry name" value="Periplasmic binding protein-like II"/>
    <property type="match status" value="1"/>
</dbReference>
<dbReference type="EMBL" id="BPQH01000006">
    <property type="protein sequence ID" value="GJD49532.1"/>
    <property type="molecule type" value="Genomic_DNA"/>
</dbReference>
<name>A0ABQ4QWG8_9HYPH</name>
<dbReference type="InterPro" id="IPR006311">
    <property type="entry name" value="TAT_signal"/>
</dbReference>
<dbReference type="Gene3D" id="3.40.190.150">
    <property type="entry name" value="Bordetella uptake gene, domain 1"/>
    <property type="match status" value="1"/>
</dbReference>
<evidence type="ECO:0008006" key="5">
    <source>
        <dbReference type="Google" id="ProtNLM"/>
    </source>
</evidence>
<dbReference type="SUPFAM" id="SSF53850">
    <property type="entry name" value="Periplasmic binding protein-like II"/>
    <property type="match status" value="1"/>
</dbReference>
<dbReference type="PANTHER" id="PTHR42928:SF5">
    <property type="entry name" value="BLR1237 PROTEIN"/>
    <property type="match status" value="1"/>
</dbReference>
<proteinExistence type="inferred from homology"/>
<accession>A0ABQ4QWG8</accession>
<comment type="caution">
    <text evidence="3">The sequence shown here is derived from an EMBL/GenBank/DDBJ whole genome shotgun (WGS) entry which is preliminary data.</text>
</comment>
<evidence type="ECO:0000313" key="4">
    <source>
        <dbReference type="Proteomes" id="UP001055167"/>
    </source>
</evidence>
<reference evidence="3" key="2">
    <citation type="submission" date="2021-08" db="EMBL/GenBank/DDBJ databases">
        <authorList>
            <person name="Tani A."/>
            <person name="Ola A."/>
            <person name="Ogura Y."/>
            <person name="Katsura K."/>
            <person name="Hayashi T."/>
        </authorList>
    </citation>
    <scope>NUCLEOTIDE SEQUENCE</scope>
    <source>
        <strain evidence="3">KCTC 52305</strain>
    </source>
</reference>
<dbReference type="PIRSF" id="PIRSF017082">
    <property type="entry name" value="YflP"/>
    <property type="match status" value="1"/>
</dbReference>
<feature type="chain" id="PRO_5045160549" description="Tripartite tricarboxylate transporter substrate binding protein" evidence="2">
    <location>
        <begin position="27"/>
        <end position="324"/>
    </location>
</feature>
<feature type="signal peptide" evidence="2">
    <location>
        <begin position="1"/>
        <end position="26"/>
    </location>
</feature>
<sequence length="324" mass="34197">MPASLSRRSVLGAGALAALGSRAAFAQGYPARPIRWVVGYPPGGTTDVLARLIAEPLSRRLGQQVYIENRPGAGNNIGTEAVVRAEPDGYTILLVNPANGINATLYKKLSFSFVQDIAPVAGITRSPNIMEVTPSLPVKTVGEFIAYCKAHPGTVNMASSGLGTSVHMSGELFKAMAGVDMVHVPYRGAGPALTDMLSGQAHVLFDNLPSSIEHVRSGGLRALAVTTAERSPALPDVPTVAETLPGYEASAWFGIGAPRRTPPELVERLNQEVNAILDDPAMVRKLAGLGGTPLRLTPAQFGKVIADETEKWRKVVEFSGAKLD</sequence>
<evidence type="ECO:0000256" key="1">
    <source>
        <dbReference type="ARBA" id="ARBA00006987"/>
    </source>
</evidence>
<dbReference type="PROSITE" id="PS51318">
    <property type="entry name" value="TAT"/>
    <property type="match status" value="1"/>
</dbReference>